<dbReference type="InterPro" id="IPR001250">
    <property type="entry name" value="Man6P_Isoase-1"/>
</dbReference>
<feature type="active site" evidence="10">
    <location>
        <position position="191"/>
    </location>
</feature>
<dbReference type="Gene3D" id="2.60.120.10">
    <property type="entry name" value="Jelly Rolls"/>
    <property type="match status" value="2"/>
</dbReference>
<evidence type="ECO:0000256" key="8">
    <source>
        <dbReference type="ARBA" id="ARBA00030762"/>
    </source>
</evidence>
<keyword evidence="6" id="KW-0413">Isomerase</keyword>
<keyword evidence="14" id="KW-1185">Reference proteome</keyword>
<gene>
    <name evidence="13" type="ORF">VC03_01015</name>
</gene>
<comment type="similarity">
    <text evidence="2">Belongs to the mannose-6-phosphate isomerase type 1 family.</text>
</comment>
<dbReference type="Pfam" id="PF21621">
    <property type="entry name" value="MPI_cupin_dom"/>
    <property type="match status" value="1"/>
</dbReference>
<dbReference type="PANTHER" id="PTHR42742:SF3">
    <property type="entry name" value="FRUCTOKINASE"/>
    <property type="match status" value="1"/>
</dbReference>
<name>A0A0E3Z9G3_9FUSO</name>
<dbReference type="PANTHER" id="PTHR42742">
    <property type="entry name" value="TRANSCRIPTIONAL REPRESSOR MPRA"/>
    <property type="match status" value="1"/>
</dbReference>
<dbReference type="Proteomes" id="UP000033103">
    <property type="component" value="Chromosome"/>
</dbReference>
<keyword evidence="4 9" id="KW-0479">Metal-binding</keyword>
<dbReference type="InterPro" id="IPR046457">
    <property type="entry name" value="PMI_typeI_cat"/>
</dbReference>
<evidence type="ECO:0000256" key="7">
    <source>
        <dbReference type="ARBA" id="ARBA00029741"/>
    </source>
</evidence>
<dbReference type="EMBL" id="CP011280">
    <property type="protein sequence ID" value="AKC95166.1"/>
    <property type="molecule type" value="Genomic_DNA"/>
</dbReference>
<dbReference type="RefSeq" id="WP_046328272.1">
    <property type="nucleotide sequence ID" value="NZ_CP011280.1"/>
</dbReference>
<keyword evidence="5 9" id="KW-0862">Zinc</keyword>
<dbReference type="GO" id="GO:0004476">
    <property type="term" value="F:mannose-6-phosphate isomerase activity"/>
    <property type="evidence" value="ECO:0007669"/>
    <property type="project" value="UniProtKB-EC"/>
</dbReference>
<dbReference type="KEGG" id="sns:VC03_01015"/>
<dbReference type="NCBIfam" id="TIGR00218">
    <property type="entry name" value="manA"/>
    <property type="match status" value="1"/>
</dbReference>
<sequence>MELIFLEPYMKEVVWGGTRIQKEYGYKTDSDHIGEAWIVSANEHGLSKVANGKYKGLSLKDLWDNHREIFGNELKGVFPLLIKYIDAKDNLSIQVHPDDKYAKMVENQPNGKAESWYILDCEKDSDILIGHNAKTKEEFKKYIDDKEWSKLLRIRGIKKGDFFNIPAGTVHAIRKGTLILETQQNSDITYRLYDYDRLQNGKKRELHIQKSIDVVTCPYDKKNVEVTPKIEGNKIDYLKDDKFSITKYKVNGRQEIELESFYIICVIEGTGSVNGIEISKGTNFIVPKAFGKICFEGSVEFMLIHD</sequence>
<dbReference type="PIRSF" id="PIRSF036894">
    <property type="entry name" value="PMI_Firm_short"/>
    <property type="match status" value="1"/>
</dbReference>
<dbReference type="GO" id="GO:0008270">
    <property type="term" value="F:zinc ion binding"/>
    <property type="evidence" value="ECO:0007669"/>
    <property type="project" value="InterPro"/>
</dbReference>
<dbReference type="HOGENOM" id="CLU_020529_0_0_0"/>
<dbReference type="EC" id="5.3.1.8" evidence="3"/>
<dbReference type="InterPro" id="IPR011051">
    <property type="entry name" value="RmlC_Cupin_sf"/>
</dbReference>
<reference evidence="13 14" key="1">
    <citation type="journal article" date="2012" name="BMC Genomics">
        <title>Genomic sequence analysis and characterization of Sneathia amnii sp. nov.</title>
        <authorList>
            <consortium name="Vaginal Microbiome Consortium (additional members)"/>
            <person name="Harwich M.D.Jr."/>
            <person name="Serrano M.G."/>
            <person name="Fettweis J.M."/>
            <person name="Alves J.M."/>
            <person name="Reimers M.A."/>
            <person name="Buck G.A."/>
            <person name="Jefferson K.K."/>
        </authorList>
    </citation>
    <scope>NUCLEOTIDE SEQUENCE [LARGE SCALE GENOMIC DNA]</scope>
    <source>
        <strain evidence="13 14">SN35</strain>
    </source>
</reference>
<proteinExistence type="inferred from homology"/>
<evidence type="ECO:0000256" key="4">
    <source>
        <dbReference type="ARBA" id="ARBA00022723"/>
    </source>
</evidence>
<evidence type="ECO:0000256" key="10">
    <source>
        <dbReference type="PIRSR" id="PIRSR036894-2"/>
    </source>
</evidence>
<dbReference type="InterPro" id="IPR049071">
    <property type="entry name" value="MPI_cupin_dom"/>
</dbReference>
<protein>
    <recommendedName>
        <fullName evidence="3">mannose-6-phosphate isomerase</fullName>
        <ecNumber evidence="3">5.3.1.8</ecNumber>
    </recommendedName>
    <alternativeName>
        <fullName evidence="7">Phosphohexomutase</fullName>
    </alternativeName>
    <alternativeName>
        <fullName evidence="8">Phosphomannose isomerase</fullName>
    </alternativeName>
</protein>
<dbReference type="OrthoDB" id="9808275at2"/>
<dbReference type="SUPFAM" id="SSF51182">
    <property type="entry name" value="RmlC-like cupins"/>
    <property type="match status" value="1"/>
</dbReference>
<evidence type="ECO:0000256" key="9">
    <source>
        <dbReference type="PIRSR" id="PIRSR036894-1"/>
    </source>
</evidence>
<dbReference type="InterPro" id="IPR051804">
    <property type="entry name" value="Carb_Metab_Reg_Kinase/Isom"/>
</dbReference>
<evidence type="ECO:0000256" key="6">
    <source>
        <dbReference type="ARBA" id="ARBA00023235"/>
    </source>
</evidence>
<dbReference type="GO" id="GO:0005975">
    <property type="term" value="P:carbohydrate metabolic process"/>
    <property type="evidence" value="ECO:0007669"/>
    <property type="project" value="InterPro"/>
</dbReference>
<comment type="cofactor">
    <cofactor evidence="9">
        <name>Zn(2+)</name>
        <dbReference type="ChEBI" id="CHEBI:29105"/>
    </cofactor>
    <text evidence="9">Binds 1 zinc ion per subunit.</text>
</comment>
<evidence type="ECO:0000313" key="14">
    <source>
        <dbReference type="Proteomes" id="UP000033103"/>
    </source>
</evidence>
<accession>A0A0E3Z9G3</accession>
<evidence type="ECO:0000256" key="2">
    <source>
        <dbReference type="ARBA" id="ARBA00010772"/>
    </source>
</evidence>
<feature type="domain" description="Phosphomannose isomerase type I catalytic" evidence="11">
    <location>
        <begin position="5"/>
        <end position="108"/>
    </location>
</feature>
<dbReference type="InterPro" id="IPR014710">
    <property type="entry name" value="RmlC-like_jellyroll"/>
</dbReference>
<evidence type="ECO:0000256" key="5">
    <source>
        <dbReference type="ARBA" id="ARBA00022833"/>
    </source>
</evidence>
<evidence type="ECO:0000256" key="3">
    <source>
        <dbReference type="ARBA" id="ARBA00011956"/>
    </source>
</evidence>
<dbReference type="STRING" id="187101.VC03_01015"/>
<organism evidence="13 14">
    <name type="scientific">Sneathia vaginalis</name>
    <dbReference type="NCBI Taxonomy" id="187101"/>
    <lineage>
        <taxon>Bacteria</taxon>
        <taxon>Fusobacteriati</taxon>
        <taxon>Fusobacteriota</taxon>
        <taxon>Fusobacteriia</taxon>
        <taxon>Fusobacteriales</taxon>
        <taxon>Leptotrichiaceae</taxon>
        <taxon>Sneathia</taxon>
    </lineage>
</organism>
<evidence type="ECO:0000259" key="11">
    <source>
        <dbReference type="Pfam" id="PF20511"/>
    </source>
</evidence>
<evidence type="ECO:0000259" key="12">
    <source>
        <dbReference type="Pfam" id="PF21621"/>
    </source>
</evidence>
<feature type="binding site" evidence="9">
    <location>
        <position position="114"/>
    </location>
    <ligand>
        <name>Zn(2+)</name>
        <dbReference type="ChEBI" id="CHEBI:29105"/>
    </ligand>
</feature>
<feature type="domain" description="Mannose-6-phosphate isomerase cupin" evidence="12">
    <location>
        <begin position="234"/>
        <end position="305"/>
    </location>
</feature>
<comment type="catalytic activity">
    <reaction evidence="1">
        <text>D-mannose 6-phosphate = D-fructose 6-phosphate</text>
        <dbReference type="Rhea" id="RHEA:12356"/>
        <dbReference type="ChEBI" id="CHEBI:58735"/>
        <dbReference type="ChEBI" id="CHEBI:61527"/>
        <dbReference type="EC" id="5.3.1.8"/>
    </reaction>
</comment>
<evidence type="ECO:0000256" key="1">
    <source>
        <dbReference type="ARBA" id="ARBA00000757"/>
    </source>
</evidence>
<dbReference type="CDD" id="cd07010">
    <property type="entry name" value="cupin_PMI_type_I_N_bac"/>
    <property type="match status" value="1"/>
</dbReference>
<feature type="binding site" evidence="9">
    <location>
        <position position="171"/>
    </location>
    <ligand>
        <name>Zn(2+)</name>
        <dbReference type="ChEBI" id="CHEBI:29105"/>
    </ligand>
</feature>
<dbReference type="AlphaFoldDB" id="A0A0E3Z9G3"/>
<dbReference type="Pfam" id="PF20511">
    <property type="entry name" value="PMI_typeI_cat"/>
    <property type="match status" value="1"/>
</dbReference>
<feature type="binding site" evidence="9">
    <location>
        <position position="96"/>
    </location>
    <ligand>
        <name>Zn(2+)</name>
        <dbReference type="ChEBI" id="CHEBI:29105"/>
    </ligand>
</feature>
<evidence type="ECO:0000313" key="13">
    <source>
        <dbReference type="EMBL" id="AKC95166.1"/>
    </source>
</evidence>
<dbReference type="PATRIC" id="fig|1069640.6.peg.192"/>
<dbReference type="InterPro" id="IPR014628">
    <property type="entry name" value="Man6P_isomerase_Firm_short"/>
</dbReference>